<dbReference type="HOGENOM" id="CLU_2851370_0_0_1"/>
<organism evidence="1 2">
    <name type="scientific">Tulasnella calospora MUT 4182</name>
    <dbReference type="NCBI Taxonomy" id="1051891"/>
    <lineage>
        <taxon>Eukaryota</taxon>
        <taxon>Fungi</taxon>
        <taxon>Dikarya</taxon>
        <taxon>Basidiomycota</taxon>
        <taxon>Agaricomycotina</taxon>
        <taxon>Agaricomycetes</taxon>
        <taxon>Cantharellales</taxon>
        <taxon>Tulasnellaceae</taxon>
        <taxon>Tulasnella</taxon>
    </lineage>
</organism>
<proteinExistence type="predicted"/>
<keyword evidence="2" id="KW-1185">Reference proteome</keyword>
<name>A0A0C3MCB8_9AGAM</name>
<sequence length="65" mass="7276">MSSYVQLRSNFGLPNTQRLLGKDTDLSPENVMSRLSIEPTKREIRVTYLPSRPLSSRLGIKAGIS</sequence>
<gene>
    <name evidence="1" type="ORF">M407DRAFT_241784</name>
</gene>
<dbReference type="AlphaFoldDB" id="A0A0C3MCB8"/>
<evidence type="ECO:0000313" key="2">
    <source>
        <dbReference type="Proteomes" id="UP000054248"/>
    </source>
</evidence>
<accession>A0A0C3MCB8</accession>
<reference evidence="2" key="2">
    <citation type="submission" date="2015-01" db="EMBL/GenBank/DDBJ databases">
        <title>Evolutionary Origins and Diversification of the Mycorrhizal Mutualists.</title>
        <authorList>
            <consortium name="DOE Joint Genome Institute"/>
            <consortium name="Mycorrhizal Genomics Consortium"/>
            <person name="Kohler A."/>
            <person name="Kuo A."/>
            <person name="Nagy L.G."/>
            <person name="Floudas D."/>
            <person name="Copeland A."/>
            <person name="Barry K.W."/>
            <person name="Cichocki N."/>
            <person name="Veneault-Fourrey C."/>
            <person name="LaButti K."/>
            <person name="Lindquist E.A."/>
            <person name="Lipzen A."/>
            <person name="Lundell T."/>
            <person name="Morin E."/>
            <person name="Murat C."/>
            <person name="Riley R."/>
            <person name="Ohm R."/>
            <person name="Sun H."/>
            <person name="Tunlid A."/>
            <person name="Henrissat B."/>
            <person name="Grigoriev I.V."/>
            <person name="Hibbett D.S."/>
            <person name="Martin F."/>
        </authorList>
    </citation>
    <scope>NUCLEOTIDE SEQUENCE [LARGE SCALE GENOMIC DNA]</scope>
    <source>
        <strain evidence="2">MUT 4182</strain>
    </source>
</reference>
<dbReference type="Proteomes" id="UP000054248">
    <property type="component" value="Unassembled WGS sequence"/>
</dbReference>
<evidence type="ECO:0000313" key="1">
    <source>
        <dbReference type="EMBL" id="KIO31377.1"/>
    </source>
</evidence>
<protein>
    <submittedName>
        <fullName evidence="1">Uncharacterized protein</fullName>
    </submittedName>
</protein>
<dbReference type="EMBL" id="KN822963">
    <property type="protein sequence ID" value="KIO31377.1"/>
    <property type="molecule type" value="Genomic_DNA"/>
</dbReference>
<reference evidence="1 2" key="1">
    <citation type="submission" date="2014-04" db="EMBL/GenBank/DDBJ databases">
        <authorList>
            <consortium name="DOE Joint Genome Institute"/>
            <person name="Kuo A."/>
            <person name="Girlanda M."/>
            <person name="Perotto S."/>
            <person name="Kohler A."/>
            <person name="Nagy L.G."/>
            <person name="Floudas D."/>
            <person name="Copeland A."/>
            <person name="Barry K.W."/>
            <person name="Cichocki N."/>
            <person name="Veneault-Fourrey C."/>
            <person name="LaButti K."/>
            <person name="Lindquist E.A."/>
            <person name="Lipzen A."/>
            <person name="Lundell T."/>
            <person name="Morin E."/>
            <person name="Murat C."/>
            <person name="Sun H."/>
            <person name="Tunlid A."/>
            <person name="Henrissat B."/>
            <person name="Grigoriev I.V."/>
            <person name="Hibbett D.S."/>
            <person name="Martin F."/>
            <person name="Nordberg H.P."/>
            <person name="Cantor M.N."/>
            <person name="Hua S.X."/>
        </authorList>
    </citation>
    <scope>NUCLEOTIDE SEQUENCE [LARGE SCALE GENOMIC DNA]</scope>
    <source>
        <strain evidence="1 2">MUT 4182</strain>
    </source>
</reference>